<reference evidence="2" key="1">
    <citation type="submission" date="2020-05" db="EMBL/GenBank/DDBJ databases">
        <authorList>
            <person name="Chiriac C."/>
            <person name="Salcher M."/>
            <person name="Ghai R."/>
            <person name="Kavagutti S V."/>
        </authorList>
    </citation>
    <scope>NUCLEOTIDE SEQUENCE</scope>
</reference>
<gene>
    <name evidence="2" type="ORF">UFOPK3547_00230</name>
</gene>
<protein>
    <submittedName>
        <fullName evidence="2">Unannotated protein</fullName>
    </submittedName>
</protein>
<feature type="compositionally biased region" description="Basic and acidic residues" evidence="1">
    <location>
        <begin position="189"/>
        <end position="201"/>
    </location>
</feature>
<evidence type="ECO:0000256" key="1">
    <source>
        <dbReference type="SAM" id="MobiDB-lite"/>
    </source>
</evidence>
<organism evidence="2">
    <name type="scientific">freshwater metagenome</name>
    <dbReference type="NCBI Taxonomy" id="449393"/>
    <lineage>
        <taxon>unclassified sequences</taxon>
        <taxon>metagenomes</taxon>
        <taxon>ecological metagenomes</taxon>
    </lineage>
</organism>
<accession>A0A6J5Z6H1</accession>
<sequence length="218" mass="23034">MHILGFNKRRTLAFGLAVALLVGGAFALLGSFRTAQSTADVNPNNTVCRGHIVALAQDPAEPDQYPVRYRFRCNQAISGFSLFLDGHPADTVETEAFPVTLSGAPIAGGDLMSCGGTLPGYGINCVGAYTKTYGIMTGSFSLPMSACAEPRLEPIMTVTTAYLSGSPAVAKAAVSGPFSLGKPLNCVEPKTKAEKRRDAKLRQPLKIPVEEDTPVENN</sequence>
<proteinExistence type="predicted"/>
<evidence type="ECO:0000313" key="2">
    <source>
        <dbReference type="EMBL" id="CAB4336692.1"/>
    </source>
</evidence>
<name>A0A6J5Z6H1_9ZZZZ</name>
<dbReference type="EMBL" id="CAESAN010000011">
    <property type="protein sequence ID" value="CAB4336692.1"/>
    <property type="molecule type" value="Genomic_DNA"/>
</dbReference>
<dbReference type="AlphaFoldDB" id="A0A6J5Z6H1"/>
<feature type="region of interest" description="Disordered" evidence="1">
    <location>
        <begin position="189"/>
        <end position="218"/>
    </location>
</feature>